<dbReference type="Proteomes" id="UP000199423">
    <property type="component" value="Unassembled WGS sequence"/>
</dbReference>
<accession>A0A1I7NVU2</accession>
<feature type="region of interest" description="Disordered" evidence="1">
    <location>
        <begin position="86"/>
        <end position="119"/>
    </location>
</feature>
<dbReference type="RefSeq" id="WP_092869345.1">
    <property type="nucleotide sequence ID" value="NZ_FPCH01000004.1"/>
</dbReference>
<feature type="compositionally biased region" description="Polar residues" evidence="1">
    <location>
        <begin position="52"/>
        <end position="67"/>
    </location>
</feature>
<evidence type="ECO:0000313" key="3">
    <source>
        <dbReference type="Proteomes" id="UP000199423"/>
    </source>
</evidence>
<evidence type="ECO:0008006" key="4">
    <source>
        <dbReference type="Google" id="ProtNLM"/>
    </source>
</evidence>
<evidence type="ECO:0000256" key="1">
    <source>
        <dbReference type="SAM" id="MobiDB-lite"/>
    </source>
</evidence>
<dbReference type="EMBL" id="FPCH01000004">
    <property type="protein sequence ID" value="SFV38762.1"/>
    <property type="molecule type" value="Genomic_DNA"/>
</dbReference>
<proteinExistence type="predicted"/>
<keyword evidence="3" id="KW-1185">Reference proteome</keyword>
<evidence type="ECO:0000313" key="2">
    <source>
        <dbReference type="EMBL" id="SFV38762.1"/>
    </source>
</evidence>
<feature type="region of interest" description="Disordered" evidence="1">
    <location>
        <begin position="32"/>
        <end position="67"/>
    </location>
</feature>
<gene>
    <name evidence="2" type="ORF">SAMN04488557_3837</name>
</gene>
<organism evidence="2 3">
    <name type="scientific">Hyphomicrobium facile</name>
    <dbReference type="NCBI Taxonomy" id="51670"/>
    <lineage>
        <taxon>Bacteria</taxon>
        <taxon>Pseudomonadati</taxon>
        <taxon>Pseudomonadota</taxon>
        <taxon>Alphaproteobacteria</taxon>
        <taxon>Hyphomicrobiales</taxon>
        <taxon>Hyphomicrobiaceae</taxon>
        <taxon>Hyphomicrobium</taxon>
    </lineage>
</organism>
<sequence length="561" mass="60767">MTCDAKGNLRYRTSVTTAAIVLMAGSYLTMSGTTAKTEPRESGAETGKDESWITTLSSESPAASQSVGKRYNETIVAKQYLGADVGDADKSNAKPEEGKKTPKKAKPTESAFRSDPQYTHAYDSEEQADIYGGKTAVEPPRPLLEIGREQYTSGIYDESSTVLGKLNPLLPGLAVYGDWRTAIAYNRNNGKDIAQVATRLNLDVDFKLTATERIHAFFTPFQDGNAKFTRFEFGGRDGDQKFNGEFDFTPQILYFEGDAGSIYSGMTGQHASFDLPFTVGLFPLFLQNGIWANDAILGGAVTLPARNSAALGLSNFDITFFAGFDNIDNASFVNANGKVDNNNANLFGVTAFADAFNGYVEAGYGFLQGTGVQDGVEQHFLTAAYTRRYANTISNSTRLFANFGEDGRGNGDGVALISENSLITPLPSTLLPYANFFVGVGNPEPLVDGNNAGILKNVGINFETDALTGYPKLDDTASNTFGGALGVQYLFNLDQQIVFEVATVQPFENDNIGPKGAQYGFGARYQIPLTRSWLFRADATYQIQEGAEDNFGVRTELRSKF</sequence>
<feature type="compositionally biased region" description="Basic and acidic residues" evidence="1">
    <location>
        <begin position="87"/>
        <end position="100"/>
    </location>
</feature>
<feature type="compositionally biased region" description="Basic and acidic residues" evidence="1">
    <location>
        <begin position="37"/>
        <end position="51"/>
    </location>
</feature>
<dbReference type="OrthoDB" id="7928618at2"/>
<reference evidence="3" key="1">
    <citation type="submission" date="2016-10" db="EMBL/GenBank/DDBJ databases">
        <authorList>
            <person name="Varghese N."/>
            <person name="Submissions S."/>
        </authorList>
    </citation>
    <scope>NUCLEOTIDE SEQUENCE [LARGE SCALE GENOMIC DNA]</scope>
    <source>
        <strain evidence="3">DSM 1565</strain>
    </source>
</reference>
<protein>
    <recommendedName>
        <fullName evidence="4">Porin</fullName>
    </recommendedName>
</protein>
<dbReference type="AlphaFoldDB" id="A0A1I7NVU2"/>
<name>A0A1I7NVU2_9HYPH</name>